<sequence length="1185" mass="132372">MPNNDYDHGTIMAADRDRLPTLEHSQYTIAWLCALHIEMAAARAMLDSIHTPLPACQDDNTYILGSIKQHNVVIACLPAEGYGTNNAAKVVTNMKRTFSSLGVSLMVGIGGGVPIKHDIRLGDVVVGTRVMQYDLGKIVEDGKFQRTAFAMNPGLLLGTAVSALRAGHELQPSQLPFILQEKMEAHSDYTRPSSPDHLFQATYEHCSPSLNRCDKCDHSKLVPRVRRDEVMIHYGAIASGNQVMKHGMTRDNIARELDIVCFEMEAAGIMDILPCLPIRGICDYSDSHKTKEWQKYAAATAAAYARELLKEIPSITERPVNGTSLIPDPNELSPQERRKLLLQSIRFEGIDSRKLNIKAELTKTCQWLLSHPSYVAWLDPANSLQNHGFLWIVGKPGAGKSTIMKFAYMKRKSHIGSAVTASFFFNARGQYLEKSIIGMYRSLLLQLLEGYPELQTVLDNPELVPPSQIACPSLNSFKNLFRDALFALGQRSFTCFVDALDECDEQQVVDMVQFFEDLAVDTTAMGIPFRICFSSRHYPYIPIRRGIRLTLEDQPGHAEDLRTYISSRLRVEDRVLSRQLQSQLLHKAAGVFMWVVLVVDLLNKESRRGGMALGKRLEQIPSELSKLFKDILTRDNEDMEALLLCILWILYAKKPLQPQEFYHALWSGLSLKGLVDDEIPDTTVLGSSDGLNRINRYVLSSSKGLAETTKSGYPVVQFIHESIRDFLIKDKGLQQIWPEFGFDCEIPGHEKLKECCSLYINHNLVRGLIRRQLWGSGFDDLVEISKQYPFLDYATRHILHHANGAARLVPQDEFLSSFPISDWICASNILGRESYSTSASLIYILADKGFPDLIGTRLKADPQIHVLGERYKYPLFAALEHRHQETTVALLNSPSIHNGADDITGPDGYTPFQWVVIHGSDAIATLFIEKGANVNVADQDGWTPLLRAMIGNREEVMKQLINKGAEINAGDDCGETPLLRAVIYNKEKIARLLINHGANVNIITNGRTLLSRALMFRDGAVAKLLIESGANVNESNKDGRTPLLRALMDGNEQIARLLINKGADVNASNNHAWTPLLQALMDVNEEIVRLLIDNGADVNDSDEYGRTPLLRVLMVGNGDLARLLINKGADINASDNYGWTPLFQVFMDSNQEMARLLIDKGAKISDEDEWAQLLSSLLNRSQTSL</sequence>
<name>A0AAD6CSQ0_9EURO</name>
<dbReference type="PANTHER" id="PTHR46082:SF11">
    <property type="entry name" value="AAA+ ATPASE DOMAIN-CONTAINING PROTEIN-RELATED"/>
    <property type="match status" value="1"/>
</dbReference>
<evidence type="ECO:0000259" key="3">
    <source>
        <dbReference type="Pfam" id="PF01048"/>
    </source>
</evidence>
<dbReference type="Pfam" id="PF24883">
    <property type="entry name" value="NPHP3_N"/>
    <property type="match status" value="1"/>
</dbReference>
<dbReference type="Pfam" id="PF13637">
    <property type="entry name" value="Ank_4"/>
    <property type="match status" value="1"/>
</dbReference>
<dbReference type="Pfam" id="PF00023">
    <property type="entry name" value="Ank"/>
    <property type="match status" value="1"/>
</dbReference>
<protein>
    <submittedName>
        <fullName evidence="5">Pfs NACHT and ankyrin domain protein</fullName>
    </submittedName>
</protein>
<evidence type="ECO:0000313" key="6">
    <source>
        <dbReference type="Proteomes" id="UP001220324"/>
    </source>
</evidence>
<dbReference type="InterPro" id="IPR036770">
    <property type="entry name" value="Ankyrin_rpt-contain_sf"/>
</dbReference>
<keyword evidence="2" id="KW-0040">ANK repeat</keyword>
<dbReference type="PANTHER" id="PTHR46082">
    <property type="entry name" value="ATP/GTP-BINDING PROTEIN-RELATED"/>
    <property type="match status" value="1"/>
</dbReference>
<dbReference type="InterPro" id="IPR056884">
    <property type="entry name" value="NPHP3-like_N"/>
</dbReference>
<feature type="repeat" description="ANK" evidence="2">
    <location>
        <begin position="1005"/>
        <end position="1037"/>
    </location>
</feature>
<gene>
    <name evidence="5" type="ORF">N7494_009425</name>
</gene>
<dbReference type="InterPro" id="IPR002110">
    <property type="entry name" value="Ankyrin_rpt"/>
</dbReference>
<dbReference type="EMBL" id="JAQIZZ010000007">
    <property type="protein sequence ID" value="KAJ5532873.1"/>
    <property type="molecule type" value="Genomic_DNA"/>
</dbReference>
<dbReference type="PRINTS" id="PR01415">
    <property type="entry name" value="ANKYRIN"/>
</dbReference>
<keyword evidence="1" id="KW-0677">Repeat</keyword>
<feature type="repeat" description="ANK" evidence="2">
    <location>
        <begin position="940"/>
        <end position="972"/>
    </location>
</feature>
<feature type="domain" description="Nephrocystin 3-like N-terminal" evidence="4">
    <location>
        <begin position="364"/>
        <end position="536"/>
    </location>
</feature>
<evidence type="ECO:0000313" key="5">
    <source>
        <dbReference type="EMBL" id="KAJ5532873.1"/>
    </source>
</evidence>
<feature type="repeat" description="ANK" evidence="2">
    <location>
        <begin position="1104"/>
        <end position="1136"/>
    </location>
</feature>
<dbReference type="PROSITE" id="PS50088">
    <property type="entry name" value="ANK_REPEAT"/>
    <property type="match status" value="8"/>
</dbReference>
<dbReference type="Gene3D" id="1.25.40.20">
    <property type="entry name" value="Ankyrin repeat-containing domain"/>
    <property type="match status" value="1"/>
</dbReference>
<dbReference type="GO" id="GO:0003824">
    <property type="term" value="F:catalytic activity"/>
    <property type="evidence" value="ECO:0007669"/>
    <property type="project" value="InterPro"/>
</dbReference>
<dbReference type="SMART" id="SM00248">
    <property type="entry name" value="ANK"/>
    <property type="match status" value="9"/>
</dbReference>
<dbReference type="Gene3D" id="3.40.50.1580">
    <property type="entry name" value="Nucleoside phosphorylase domain"/>
    <property type="match status" value="1"/>
</dbReference>
<dbReference type="SUPFAM" id="SSF48403">
    <property type="entry name" value="Ankyrin repeat"/>
    <property type="match status" value="1"/>
</dbReference>
<feature type="repeat" description="ANK" evidence="2">
    <location>
        <begin position="907"/>
        <end position="939"/>
    </location>
</feature>
<evidence type="ECO:0000256" key="2">
    <source>
        <dbReference type="PROSITE-ProRule" id="PRU00023"/>
    </source>
</evidence>
<dbReference type="Proteomes" id="UP001220324">
    <property type="component" value="Unassembled WGS sequence"/>
</dbReference>
<feature type="repeat" description="ANK" evidence="2">
    <location>
        <begin position="1071"/>
        <end position="1103"/>
    </location>
</feature>
<proteinExistence type="predicted"/>
<dbReference type="Gene3D" id="3.40.50.300">
    <property type="entry name" value="P-loop containing nucleotide triphosphate hydrolases"/>
    <property type="match status" value="1"/>
</dbReference>
<accession>A0AAD6CSQ0</accession>
<reference evidence="5 6" key="1">
    <citation type="journal article" date="2023" name="IMA Fungus">
        <title>Comparative genomic study of the Penicillium genus elucidates a diverse pangenome and 15 lateral gene transfer events.</title>
        <authorList>
            <person name="Petersen C."/>
            <person name="Sorensen T."/>
            <person name="Nielsen M.R."/>
            <person name="Sondergaard T.E."/>
            <person name="Sorensen J.L."/>
            <person name="Fitzpatrick D.A."/>
            <person name="Frisvad J.C."/>
            <person name="Nielsen K.L."/>
        </authorList>
    </citation>
    <scope>NUCLEOTIDE SEQUENCE [LARGE SCALE GENOMIC DNA]</scope>
    <source>
        <strain evidence="5 6">IBT 35679</strain>
    </source>
</reference>
<dbReference type="InterPro" id="IPR035994">
    <property type="entry name" value="Nucleoside_phosphorylase_sf"/>
</dbReference>
<evidence type="ECO:0000256" key="1">
    <source>
        <dbReference type="ARBA" id="ARBA00022737"/>
    </source>
</evidence>
<dbReference type="PROSITE" id="PS50297">
    <property type="entry name" value="ANK_REP_REGION"/>
    <property type="match status" value="8"/>
</dbReference>
<feature type="repeat" description="ANK" evidence="2">
    <location>
        <begin position="1038"/>
        <end position="1070"/>
    </location>
</feature>
<organism evidence="5 6">
    <name type="scientific">Penicillium frequentans</name>
    <dbReference type="NCBI Taxonomy" id="3151616"/>
    <lineage>
        <taxon>Eukaryota</taxon>
        <taxon>Fungi</taxon>
        <taxon>Dikarya</taxon>
        <taxon>Ascomycota</taxon>
        <taxon>Pezizomycotina</taxon>
        <taxon>Eurotiomycetes</taxon>
        <taxon>Eurotiomycetidae</taxon>
        <taxon>Eurotiales</taxon>
        <taxon>Aspergillaceae</taxon>
        <taxon>Penicillium</taxon>
    </lineage>
</organism>
<dbReference type="AlphaFoldDB" id="A0AAD6CSQ0"/>
<feature type="domain" description="Nucleoside phosphorylase" evidence="3">
    <location>
        <begin position="57"/>
        <end position="306"/>
    </location>
</feature>
<feature type="repeat" description="ANK" evidence="2">
    <location>
        <begin position="1137"/>
        <end position="1169"/>
    </location>
</feature>
<dbReference type="SUPFAM" id="SSF52540">
    <property type="entry name" value="P-loop containing nucleoside triphosphate hydrolases"/>
    <property type="match status" value="1"/>
</dbReference>
<comment type="caution">
    <text evidence="5">The sequence shown here is derived from an EMBL/GenBank/DDBJ whole genome shotgun (WGS) entry which is preliminary data.</text>
</comment>
<dbReference type="Pfam" id="PF01048">
    <property type="entry name" value="PNP_UDP_1"/>
    <property type="match status" value="1"/>
</dbReference>
<feature type="repeat" description="ANK" evidence="2">
    <location>
        <begin position="973"/>
        <end position="1005"/>
    </location>
</feature>
<dbReference type="GO" id="GO:0009116">
    <property type="term" value="P:nucleoside metabolic process"/>
    <property type="evidence" value="ECO:0007669"/>
    <property type="project" value="InterPro"/>
</dbReference>
<evidence type="ECO:0000259" key="4">
    <source>
        <dbReference type="Pfam" id="PF24883"/>
    </source>
</evidence>
<dbReference type="SUPFAM" id="SSF53167">
    <property type="entry name" value="Purine and uridine phosphorylases"/>
    <property type="match status" value="1"/>
</dbReference>
<dbReference type="Pfam" id="PF12796">
    <property type="entry name" value="Ank_2"/>
    <property type="match status" value="2"/>
</dbReference>
<dbReference type="InterPro" id="IPR027417">
    <property type="entry name" value="P-loop_NTPase"/>
</dbReference>
<keyword evidence="6" id="KW-1185">Reference proteome</keyword>
<dbReference type="InterPro" id="IPR053137">
    <property type="entry name" value="NLR-like"/>
</dbReference>
<dbReference type="InterPro" id="IPR000845">
    <property type="entry name" value="Nucleoside_phosphorylase_d"/>
</dbReference>